<evidence type="ECO:0000256" key="1">
    <source>
        <dbReference type="SAM" id="MobiDB-lite"/>
    </source>
</evidence>
<evidence type="ECO:0000313" key="2">
    <source>
        <dbReference type="EMBL" id="KAK9686390.1"/>
    </source>
</evidence>
<dbReference type="Proteomes" id="UP001458880">
    <property type="component" value="Unassembled WGS sequence"/>
</dbReference>
<comment type="caution">
    <text evidence="2">The sequence shown here is derived from an EMBL/GenBank/DDBJ whole genome shotgun (WGS) entry which is preliminary data.</text>
</comment>
<dbReference type="EMBL" id="JASPKY010000709">
    <property type="protein sequence ID" value="KAK9686390.1"/>
    <property type="molecule type" value="Genomic_DNA"/>
</dbReference>
<name>A0AAW1IAW2_POPJA</name>
<dbReference type="AlphaFoldDB" id="A0AAW1IAW2"/>
<reference evidence="2 3" key="1">
    <citation type="journal article" date="2024" name="BMC Genomics">
        <title>De novo assembly and annotation of Popillia japonica's genome with initial clues to its potential as an invasive pest.</title>
        <authorList>
            <person name="Cucini C."/>
            <person name="Boschi S."/>
            <person name="Funari R."/>
            <person name="Cardaioli E."/>
            <person name="Iannotti N."/>
            <person name="Marturano G."/>
            <person name="Paoli F."/>
            <person name="Bruttini M."/>
            <person name="Carapelli A."/>
            <person name="Frati F."/>
            <person name="Nardi F."/>
        </authorList>
    </citation>
    <scope>NUCLEOTIDE SEQUENCE [LARGE SCALE GENOMIC DNA]</scope>
    <source>
        <strain evidence="2">DMR45628</strain>
    </source>
</reference>
<gene>
    <name evidence="2" type="ORF">QE152_g37220</name>
</gene>
<feature type="compositionally biased region" description="Polar residues" evidence="1">
    <location>
        <begin position="137"/>
        <end position="159"/>
    </location>
</feature>
<feature type="compositionally biased region" description="Basic residues" evidence="1">
    <location>
        <begin position="101"/>
        <end position="116"/>
    </location>
</feature>
<protein>
    <submittedName>
        <fullName evidence="2">Uncharacterized protein</fullName>
    </submittedName>
</protein>
<sequence length="234" mass="26437">MISSSVRLSVPGEFWGSRGSGEAGNGVLAYGVPDFGGVRYMSKCLRPKLARDLKIKQEYQRQRFLVLEDREQKTKPEKGPSELCKFDQTVTRSIIGGHQTLSRKKKMLTKGSRAKARSNTGRKPDLHQARKKHKHQNNSPQETTLSITQQKEQAQPTEQNNNNKSNDHPNSYVRGEIWHQASDAIKNKIQQKLNQITRMAANAPHYITNKKLQEELNIQPNVSVLVWGLTCAPA</sequence>
<feature type="region of interest" description="Disordered" evidence="1">
    <location>
        <begin position="95"/>
        <end position="172"/>
    </location>
</feature>
<accession>A0AAW1IAW2</accession>
<feature type="compositionally biased region" description="Low complexity" evidence="1">
    <location>
        <begin position="160"/>
        <end position="170"/>
    </location>
</feature>
<evidence type="ECO:0000313" key="3">
    <source>
        <dbReference type="Proteomes" id="UP001458880"/>
    </source>
</evidence>
<keyword evidence="3" id="KW-1185">Reference proteome</keyword>
<organism evidence="2 3">
    <name type="scientific">Popillia japonica</name>
    <name type="common">Japanese beetle</name>
    <dbReference type="NCBI Taxonomy" id="7064"/>
    <lineage>
        <taxon>Eukaryota</taxon>
        <taxon>Metazoa</taxon>
        <taxon>Ecdysozoa</taxon>
        <taxon>Arthropoda</taxon>
        <taxon>Hexapoda</taxon>
        <taxon>Insecta</taxon>
        <taxon>Pterygota</taxon>
        <taxon>Neoptera</taxon>
        <taxon>Endopterygota</taxon>
        <taxon>Coleoptera</taxon>
        <taxon>Polyphaga</taxon>
        <taxon>Scarabaeiformia</taxon>
        <taxon>Scarabaeidae</taxon>
        <taxon>Rutelinae</taxon>
        <taxon>Popillia</taxon>
    </lineage>
</organism>
<proteinExistence type="predicted"/>